<dbReference type="Proteomes" id="UP000526233">
    <property type="component" value="Unassembled WGS sequence"/>
</dbReference>
<dbReference type="RefSeq" id="WP_171379887.1">
    <property type="nucleotide sequence ID" value="NZ_PKQI01000002.1"/>
</dbReference>
<dbReference type="EMBL" id="PKQI01000002">
    <property type="protein sequence ID" value="NNV20571.1"/>
    <property type="molecule type" value="Genomic_DNA"/>
</dbReference>
<gene>
    <name evidence="1" type="ORF">EHE22_09055</name>
</gene>
<accession>A0A7Y3T3U4</accession>
<evidence type="ECO:0000313" key="1">
    <source>
        <dbReference type="EMBL" id="NNV20571.1"/>
    </source>
</evidence>
<sequence>MTKPLFDVFRSTMMNSAAGSRKEAQDAFIEQMKSDPEYVELLARDYFDRMAAVWTVRTETQASKVFTRTDVSQDKVERMSHPRGQVKPLELVRRTREETAARTATAFEEMKAKVRSIVLLDLVLPDGKALRDATGSECAKAGGFFSEVAKALKPTQVVDKNLTENDLQNIRARFYQANEAA</sequence>
<name>A0A7Y3T3U4_9HYPH</name>
<organism evidence="1 2">
    <name type="scientific">Brucella pseudogrignonensis</name>
    <dbReference type="NCBI Taxonomy" id="419475"/>
    <lineage>
        <taxon>Bacteria</taxon>
        <taxon>Pseudomonadati</taxon>
        <taxon>Pseudomonadota</taxon>
        <taxon>Alphaproteobacteria</taxon>
        <taxon>Hyphomicrobiales</taxon>
        <taxon>Brucellaceae</taxon>
        <taxon>Brucella/Ochrobactrum group</taxon>
        <taxon>Brucella</taxon>
    </lineage>
</organism>
<comment type="caution">
    <text evidence="1">The sequence shown here is derived from an EMBL/GenBank/DDBJ whole genome shotgun (WGS) entry which is preliminary data.</text>
</comment>
<proteinExistence type="predicted"/>
<protein>
    <submittedName>
        <fullName evidence="1">Uncharacterized protein</fullName>
    </submittedName>
</protein>
<dbReference type="AlphaFoldDB" id="A0A7Y3T3U4"/>
<evidence type="ECO:0000313" key="2">
    <source>
        <dbReference type="Proteomes" id="UP000526233"/>
    </source>
</evidence>
<reference evidence="1 2" key="1">
    <citation type="submission" date="2018-11" db="EMBL/GenBank/DDBJ databases">
        <title>Genome sequencing and analysis.</title>
        <authorList>
            <person name="Huang Y.-T."/>
        </authorList>
    </citation>
    <scope>NUCLEOTIDE SEQUENCE [LARGE SCALE GENOMIC DNA]</scope>
    <source>
        <strain evidence="1 2">SHIN</strain>
    </source>
</reference>